<feature type="chain" id="PRO_5031560954" description="Exostosin GT47 domain-containing protein" evidence="1">
    <location>
        <begin position="17"/>
        <end position="436"/>
    </location>
</feature>
<reference evidence="2" key="1">
    <citation type="submission" date="2021-01" db="EMBL/GenBank/DDBJ databases">
        <authorList>
            <person name="Corre E."/>
            <person name="Pelletier E."/>
            <person name="Niang G."/>
            <person name="Scheremetjew M."/>
            <person name="Finn R."/>
            <person name="Kale V."/>
            <person name="Holt S."/>
            <person name="Cochrane G."/>
            <person name="Meng A."/>
            <person name="Brown T."/>
            <person name="Cohen L."/>
        </authorList>
    </citation>
    <scope>NUCLEOTIDE SEQUENCE</scope>
    <source>
        <strain evidence="2">CCMP3105</strain>
    </source>
</reference>
<keyword evidence="1" id="KW-0732">Signal</keyword>
<evidence type="ECO:0008006" key="3">
    <source>
        <dbReference type="Google" id="ProtNLM"/>
    </source>
</evidence>
<dbReference type="EMBL" id="HBNR01034144">
    <property type="protein sequence ID" value="CAE4589407.1"/>
    <property type="molecule type" value="Transcribed_RNA"/>
</dbReference>
<feature type="signal peptide" evidence="1">
    <location>
        <begin position="1"/>
        <end position="16"/>
    </location>
</feature>
<dbReference type="AlphaFoldDB" id="A0A7S4VKQ9"/>
<sequence length="436" mass="48203">MREAVSLLVPAVAVLSAVCLRRPARGPAHDRPSFRGAFKALGQAAEAREASGPAEFDFVAWADGFAEHEPLRGWPFTPTLSCEPALSRLMGRFDWQLVPRSAWVRGRGGCGEVDALPWDERTAADEPEAVWAAPHALERLLAAAAARGLDRDPARRERRVVVFSGTEMPLSAAFGRDGGERNATVRRLRMYFGRILYQAKDIRLEHVRLAPHGLCWACMYAVLSELLRVWRAGGAEAGRRRYADFAALFADGGLGLKTRGVLLHEARRGWLDDPATPGRARGLAARGLLFPPGNSSLRAVAAAWESRERLRRWGATPAAAEAGVEARRLGPLEWWGELSRYRFLLAPMGSGIQSAKPVEALMVLTVPIVQRIGFSAYDELAALGFPVVVVEGWVEVTRNSTAEWWRRLSPRLESFRRNCLSVEGYWRLYTGAERCA</sequence>
<accession>A0A7S4VKQ9</accession>
<evidence type="ECO:0000256" key="1">
    <source>
        <dbReference type="SAM" id="SignalP"/>
    </source>
</evidence>
<gene>
    <name evidence="2" type="ORF">AMON00008_LOCUS23438</name>
</gene>
<protein>
    <recommendedName>
        <fullName evidence="3">Exostosin GT47 domain-containing protein</fullName>
    </recommendedName>
</protein>
<name>A0A7S4VKQ9_9DINO</name>
<organism evidence="2">
    <name type="scientific">Alexandrium monilatum</name>
    <dbReference type="NCBI Taxonomy" id="311494"/>
    <lineage>
        <taxon>Eukaryota</taxon>
        <taxon>Sar</taxon>
        <taxon>Alveolata</taxon>
        <taxon>Dinophyceae</taxon>
        <taxon>Gonyaulacales</taxon>
        <taxon>Pyrocystaceae</taxon>
        <taxon>Alexandrium</taxon>
    </lineage>
</organism>
<proteinExistence type="predicted"/>
<evidence type="ECO:0000313" key="2">
    <source>
        <dbReference type="EMBL" id="CAE4589407.1"/>
    </source>
</evidence>